<dbReference type="Proteomes" id="UP000886611">
    <property type="component" value="Unassembled WGS sequence"/>
</dbReference>
<dbReference type="GO" id="GO:0098703">
    <property type="term" value="P:calcium ion import across plasma membrane"/>
    <property type="evidence" value="ECO:0007669"/>
    <property type="project" value="TreeGrafter"/>
</dbReference>
<keyword evidence="11" id="KW-1185">Reference proteome</keyword>
<evidence type="ECO:0000313" key="10">
    <source>
        <dbReference type="EMBL" id="KAG2456241.1"/>
    </source>
</evidence>
<keyword evidence="6" id="KW-1015">Disulfide bond</keyword>
<dbReference type="GO" id="GO:0005891">
    <property type="term" value="C:voltage-gated calcium channel complex"/>
    <property type="evidence" value="ECO:0007669"/>
    <property type="project" value="TreeGrafter"/>
</dbReference>
<keyword evidence="4" id="KW-0851">Voltage-gated channel</keyword>
<sequence>MNMPIAEDNSVHFTSTLTALIRTALEIKLASGVANQQRSDAELRKEISTVWPNLSQKTLDLLVPPHRRK</sequence>
<dbReference type="EMBL" id="JAATIS010009265">
    <property type="protein sequence ID" value="KAG2456241.1"/>
    <property type="molecule type" value="Genomic_DNA"/>
</dbReference>
<keyword evidence="8" id="KW-0407">Ion channel</keyword>
<proteinExistence type="predicted"/>
<dbReference type="AlphaFoldDB" id="A0A8X8BJA2"/>
<evidence type="ECO:0000256" key="6">
    <source>
        <dbReference type="ARBA" id="ARBA00023157"/>
    </source>
</evidence>
<reference evidence="10 11" key="1">
    <citation type="journal article" date="2021" name="Cell">
        <title>Tracing the genetic footprints of vertebrate landing in non-teleost ray-finned fishes.</title>
        <authorList>
            <person name="Bi X."/>
            <person name="Wang K."/>
            <person name="Yang L."/>
            <person name="Pan H."/>
            <person name="Jiang H."/>
            <person name="Wei Q."/>
            <person name="Fang M."/>
            <person name="Yu H."/>
            <person name="Zhu C."/>
            <person name="Cai Y."/>
            <person name="He Y."/>
            <person name="Gan X."/>
            <person name="Zeng H."/>
            <person name="Yu D."/>
            <person name="Zhu Y."/>
            <person name="Jiang H."/>
            <person name="Qiu Q."/>
            <person name="Yang H."/>
            <person name="Zhang Y.E."/>
            <person name="Wang W."/>
            <person name="Zhu M."/>
            <person name="He S."/>
            <person name="Zhang G."/>
        </authorList>
    </citation>
    <scope>NUCLEOTIDE SEQUENCE [LARGE SCALE GENOMIC DNA]</scope>
    <source>
        <strain evidence="10">Bchr_013</strain>
    </source>
</reference>
<evidence type="ECO:0000313" key="11">
    <source>
        <dbReference type="Proteomes" id="UP000886611"/>
    </source>
</evidence>
<gene>
    <name evidence="10" type="primary">Cac1b</name>
    <name evidence="10" type="ORF">GTO96_0006768</name>
</gene>
<dbReference type="GO" id="GO:0007268">
    <property type="term" value="P:chemical synaptic transmission"/>
    <property type="evidence" value="ECO:0007669"/>
    <property type="project" value="TreeGrafter"/>
</dbReference>
<evidence type="ECO:0000256" key="3">
    <source>
        <dbReference type="ARBA" id="ARBA00022737"/>
    </source>
</evidence>
<evidence type="ECO:0000256" key="2">
    <source>
        <dbReference type="ARBA" id="ARBA00022553"/>
    </source>
</evidence>
<evidence type="ECO:0000256" key="8">
    <source>
        <dbReference type="ARBA" id="ARBA00023303"/>
    </source>
</evidence>
<organism evidence="10 11">
    <name type="scientific">Polypterus senegalus</name>
    <name type="common">Senegal bichir</name>
    <dbReference type="NCBI Taxonomy" id="55291"/>
    <lineage>
        <taxon>Eukaryota</taxon>
        <taxon>Metazoa</taxon>
        <taxon>Chordata</taxon>
        <taxon>Craniata</taxon>
        <taxon>Vertebrata</taxon>
        <taxon>Euteleostomi</taxon>
        <taxon>Actinopterygii</taxon>
        <taxon>Polypteriformes</taxon>
        <taxon>Polypteridae</taxon>
        <taxon>Polypterus</taxon>
    </lineage>
</organism>
<evidence type="ECO:0000259" key="9">
    <source>
        <dbReference type="Pfam" id="PF08763"/>
    </source>
</evidence>
<comment type="caution">
    <text evidence="10">The sequence shown here is derived from an EMBL/GenBank/DDBJ whole genome shotgun (WGS) entry which is preliminary data.</text>
</comment>
<feature type="non-terminal residue" evidence="10">
    <location>
        <position position="1"/>
    </location>
</feature>
<feature type="non-terminal residue" evidence="10">
    <location>
        <position position="69"/>
    </location>
</feature>
<evidence type="ECO:0000256" key="4">
    <source>
        <dbReference type="ARBA" id="ARBA00022882"/>
    </source>
</evidence>
<keyword evidence="2" id="KW-0597">Phosphoprotein</keyword>
<dbReference type="InterPro" id="IPR014873">
    <property type="entry name" value="VDCC_a1su_IQ"/>
</dbReference>
<keyword evidence="7" id="KW-0325">Glycoprotein</keyword>
<protein>
    <submittedName>
        <fullName evidence="10">CAC1B protein</fullName>
    </submittedName>
</protein>
<dbReference type="GO" id="GO:0045202">
    <property type="term" value="C:synapse"/>
    <property type="evidence" value="ECO:0007669"/>
    <property type="project" value="GOC"/>
</dbReference>
<feature type="domain" description="Voltage-dependent calcium channel alpha-1 subunit IQ" evidence="9">
    <location>
        <begin position="14"/>
        <end position="67"/>
    </location>
</feature>
<evidence type="ECO:0000256" key="7">
    <source>
        <dbReference type="ARBA" id="ARBA00023180"/>
    </source>
</evidence>
<dbReference type="PANTHER" id="PTHR45628">
    <property type="entry name" value="VOLTAGE-DEPENDENT CALCIUM CHANNEL TYPE A SUBUNIT ALPHA-1"/>
    <property type="match status" value="1"/>
</dbReference>
<dbReference type="Pfam" id="PF08763">
    <property type="entry name" value="Ca_chan_IQ"/>
    <property type="match status" value="1"/>
</dbReference>
<accession>A0A8X8BJA2</accession>
<dbReference type="Gene3D" id="6.10.250.2180">
    <property type="match status" value="1"/>
</dbReference>
<dbReference type="GO" id="GO:0008331">
    <property type="term" value="F:high voltage-gated calcium channel activity"/>
    <property type="evidence" value="ECO:0007669"/>
    <property type="project" value="TreeGrafter"/>
</dbReference>
<keyword evidence="1" id="KW-0813">Transport</keyword>
<dbReference type="GO" id="GO:0043025">
    <property type="term" value="C:neuronal cell body"/>
    <property type="evidence" value="ECO:0007669"/>
    <property type="project" value="TreeGrafter"/>
</dbReference>
<keyword evidence="3" id="KW-0677">Repeat</keyword>
<dbReference type="InterPro" id="IPR050599">
    <property type="entry name" value="VDCC_alpha-1_subunit"/>
</dbReference>
<dbReference type="PANTHER" id="PTHR45628:SF6">
    <property type="entry name" value="VOLTAGE-DEPENDENT N-TYPE CALCIUM CHANNEL SUBUNIT ALPHA-1B"/>
    <property type="match status" value="1"/>
</dbReference>
<evidence type="ECO:0000256" key="5">
    <source>
        <dbReference type="ARBA" id="ARBA00023065"/>
    </source>
</evidence>
<evidence type="ECO:0000256" key="1">
    <source>
        <dbReference type="ARBA" id="ARBA00022448"/>
    </source>
</evidence>
<name>A0A8X8BJA2_POLSE</name>
<keyword evidence="5" id="KW-0406">Ion transport</keyword>